<dbReference type="EMBL" id="VIKR01000005">
    <property type="protein sequence ID" value="TQV72116.1"/>
    <property type="molecule type" value="Genomic_DNA"/>
</dbReference>
<comment type="caution">
    <text evidence="2">The sequence shown here is derived from an EMBL/GenBank/DDBJ whole genome shotgun (WGS) entry which is preliminary data.</text>
</comment>
<protein>
    <submittedName>
        <fullName evidence="2">Uncharacterized protein</fullName>
    </submittedName>
</protein>
<organism evidence="2 3">
    <name type="scientific">Aliikangiella marina</name>
    <dbReference type="NCBI Taxonomy" id="1712262"/>
    <lineage>
        <taxon>Bacteria</taxon>
        <taxon>Pseudomonadati</taxon>
        <taxon>Pseudomonadota</taxon>
        <taxon>Gammaproteobacteria</taxon>
        <taxon>Oceanospirillales</taxon>
        <taxon>Pleioneaceae</taxon>
        <taxon>Aliikangiella</taxon>
    </lineage>
</organism>
<sequence>MVIFFQSYWAVLLVISFWAFTKVYSSYEYQLIEIEAEALTANRILVLLALLAIASVTIYALYMLSD</sequence>
<gene>
    <name evidence="2" type="ORF">FLL45_18010</name>
</gene>
<proteinExistence type="predicted"/>
<name>A0A545T4G1_9GAMM</name>
<dbReference type="RefSeq" id="WP_142943444.1">
    <property type="nucleotide sequence ID" value="NZ_VIKR01000005.1"/>
</dbReference>
<feature type="transmembrane region" description="Helical" evidence="1">
    <location>
        <begin position="44"/>
        <end position="64"/>
    </location>
</feature>
<reference evidence="2 3" key="1">
    <citation type="submission" date="2019-06" db="EMBL/GenBank/DDBJ databases">
        <title>Draft genome of Aliikangiella marina GYP-15.</title>
        <authorList>
            <person name="Wang G."/>
        </authorList>
    </citation>
    <scope>NUCLEOTIDE SEQUENCE [LARGE SCALE GENOMIC DNA]</scope>
    <source>
        <strain evidence="2 3">GYP-15</strain>
    </source>
</reference>
<keyword evidence="1" id="KW-0812">Transmembrane</keyword>
<evidence type="ECO:0000313" key="3">
    <source>
        <dbReference type="Proteomes" id="UP000317839"/>
    </source>
</evidence>
<dbReference type="Proteomes" id="UP000317839">
    <property type="component" value="Unassembled WGS sequence"/>
</dbReference>
<feature type="transmembrane region" description="Helical" evidence="1">
    <location>
        <begin position="6"/>
        <end position="24"/>
    </location>
</feature>
<evidence type="ECO:0000256" key="1">
    <source>
        <dbReference type="SAM" id="Phobius"/>
    </source>
</evidence>
<keyword evidence="3" id="KW-1185">Reference proteome</keyword>
<keyword evidence="1" id="KW-0472">Membrane</keyword>
<keyword evidence="1" id="KW-1133">Transmembrane helix</keyword>
<evidence type="ECO:0000313" key="2">
    <source>
        <dbReference type="EMBL" id="TQV72116.1"/>
    </source>
</evidence>
<dbReference type="AlphaFoldDB" id="A0A545T4G1"/>
<accession>A0A545T4G1</accession>